<evidence type="ECO:0000313" key="2">
    <source>
        <dbReference type="EMBL" id="MBN8662589.1"/>
    </source>
</evidence>
<dbReference type="SUPFAM" id="SSF50156">
    <property type="entry name" value="PDZ domain-like"/>
    <property type="match status" value="1"/>
</dbReference>
<dbReference type="Proteomes" id="UP000664277">
    <property type="component" value="Unassembled WGS sequence"/>
</dbReference>
<dbReference type="EMBL" id="JAFLCK010000044">
    <property type="protein sequence ID" value="MBN8662589.1"/>
    <property type="molecule type" value="Genomic_DNA"/>
</dbReference>
<name>A0A8J7TNA5_9BACT</name>
<keyword evidence="1" id="KW-1133">Transmembrane helix</keyword>
<keyword evidence="1" id="KW-0812">Transmembrane</keyword>
<evidence type="ECO:0008006" key="4">
    <source>
        <dbReference type="Google" id="ProtNLM"/>
    </source>
</evidence>
<sequence length="279" mass="30335">MKLDSPPVIISLTIVGSLLLVHFLGQGNKPSPFNQVNQVNTRYNPENLGIVGLTLTMGGSKEAPQYAVSPYPLVLKVSEGSPSAGLGIATGAHLRKIDGLEAGLMPLAVLGSALRGLAGSEVTLEIEPPGAKSTTTFKITRAPFQSLKKREESGLYAKQAVMEGSEGKGQLPAFFLLRNRERALVVEFYKGRKESPVEKLIEETNKGQGSGADYLSYEMTDANIVKLIDYMGLREPSILFLPRQAWQYEDNMIKPAQAPQASLEQALDQCLKSHAWLDH</sequence>
<feature type="transmembrane region" description="Helical" evidence="1">
    <location>
        <begin position="6"/>
        <end position="25"/>
    </location>
</feature>
<accession>A0A8J7TNA5</accession>
<reference evidence="2" key="1">
    <citation type="submission" date="2021-02" db="EMBL/GenBank/DDBJ databases">
        <title>Genome-Resolved Metagenomics of a Microbial Community Performing Photosynthetic Biological Nutrient Removal.</title>
        <authorList>
            <person name="Mcdaniel E.A."/>
        </authorList>
    </citation>
    <scope>NUCLEOTIDE SEQUENCE</scope>
    <source>
        <strain evidence="2">UWPOB_OBS1</strain>
    </source>
</reference>
<dbReference type="Gene3D" id="2.30.42.10">
    <property type="match status" value="1"/>
</dbReference>
<protein>
    <recommendedName>
        <fullName evidence="4">PDZ domain-containing protein</fullName>
    </recommendedName>
</protein>
<dbReference type="InterPro" id="IPR036034">
    <property type="entry name" value="PDZ_sf"/>
</dbReference>
<evidence type="ECO:0000256" key="1">
    <source>
        <dbReference type="SAM" id="Phobius"/>
    </source>
</evidence>
<organism evidence="2 3">
    <name type="scientific">Candidatus Obscuribacter phosphatis</name>
    <dbReference type="NCBI Taxonomy" id="1906157"/>
    <lineage>
        <taxon>Bacteria</taxon>
        <taxon>Bacillati</taxon>
        <taxon>Candidatus Melainabacteria</taxon>
        <taxon>Candidatus Obscuribacterales</taxon>
        <taxon>Candidatus Obscuribacteraceae</taxon>
        <taxon>Candidatus Obscuribacter</taxon>
    </lineage>
</organism>
<keyword evidence="1" id="KW-0472">Membrane</keyword>
<gene>
    <name evidence="2" type="ORF">J0M35_19630</name>
</gene>
<comment type="caution">
    <text evidence="2">The sequence shown here is derived from an EMBL/GenBank/DDBJ whole genome shotgun (WGS) entry which is preliminary data.</text>
</comment>
<proteinExistence type="predicted"/>
<dbReference type="AlphaFoldDB" id="A0A8J7TNA5"/>
<evidence type="ECO:0000313" key="3">
    <source>
        <dbReference type="Proteomes" id="UP000664277"/>
    </source>
</evidence>